<dbReference type="Gramene" id="mRNA:HanXRQr2_Chr15g0683231">
    <property type="protein sequence ID" value="mRNA:HanXRQr2_Chr15g0683231"/>
    <property type="gene ID" value="HanXRQr2_Chr15g0683231"/>
</dbReference>
<keyword evidence="2" id="KW-1185">Reference proteome</keyword>
<gene>
    <name evidence="1" type="ORF">HanXRQr2_Chr15g0683231</name>
</gene>
<evidence type="ECO:0000313" key="1">
    <source>
        <dbReference type="EMBL" id="KAF5763683.1"/>
    </source>
</evidence>
<name>A0A9K3DZ36_HELAN</name>
<proteinExistence type="predicted"/>
<evidence type="ECO:0000313" key="2">
    <source>
        <dbReference type="Proteomes" id="UP000215914"/>
    </source>
</evidence>
<dbReference type="EMBL" id="MNCJ02000330">
    <property type="protein sequence ID" value="KAF5763683.1"/>
    <property type="molecule type" value="Genomic_DNA"/>
</dbReference>
<dbReference type="Proteomes" id="UP000215914">
    <property type="component" value="Unassembled WGS sequence"/>
</dbReference>
<accession>A0A9K3DZ36</accession>
<protein>
    <submittedName>
        <fullName evidence="1">Uncharacterized protein</fullName>
    </submittedName>
</protein>
<reference evidence="1" key="2">
    <citation type="submission" date="2020-06" db="EMBL/GenBank/DDBJ databases">
        <title>Helianthus annuus Genome sequencing and assembly Release 2.</title>
        <authorList>
            <person name="Gouzy J."/>
            <person name="Langlade N."/>
            <person name="Munos S."/>
        </authorList>
    </citation>
    <scope>NUCLEOTIDE SEQUENCE</scope>
    <source>
        <tissue evidence="1">Leaves</tissue>
    </source>
</reference>
<organism evidence="1 2">
    <name type="scientific">Helianthus annuus</name>
    <name type="common">Common sunflower</name>
    <dbReference type="NCBI Taxonomy" id="4232"/>
    <lineage>
        <taxon>Eukaryota</taxon>
        <taxon>Viridiplantae</taxon>
        <taxon>Streptophyta</taxon>
        <taxon>Embryophyta</taxon>
        <taxon>Tracheophyta</taxon>
        <taxon>Spermatophyta</taxon>
        <taxon>Magnoliopsida</taxon>
        <taxon>eudicotyledons</taxon>
        <taxon>Gunneridae</taxon>
        <taxon>Pentapetalae</taxon>
        <taxon>asterids</taxon>
        <taxon>campanulids</taxon>
        <taxon>Asterales</taxon>
        <taxon>Asteraceae</taxon>
        <taxon>Asteroideae</taxon>
        <taxon>Heliantheae alliance</taxon>
        <taxon>Heliantheae</taxon>
        <taxon>Helianthus</taxon>
    </lineage>
</organism>
<dbReference type="AlphaFoldDB" id="A0A9K3DZ36"/>
<reference evidence="1" key="1">
    <citation type="journal article" date="2017" name="Nature">
        <title>The sunflower genome provides insights into oil metabolism, flowering and Asterid evolution.</title>
        <authorList>
            <person name="Badouin H."/>
            <person name="Gouzy J."/>
            <person name="Grassa C.J."/>
            <person name="Murat F."/>
            <person name="Staton S.E."/>
            <person name="Cottret L."/>
            <person name="Lelandais-Briere C."/>
            <person name="Owens G.L."/>
            <person name="Carrere S."/>
            <person name="Mayjonade B."/>
            <person name="Legrand L."/>
            <person name="Gill N."/>
            <person name="Kane N.C."/>
            <person name="Bowers J.E."/>
            <person name="Hubner S."/>
            <person name="Bellec A."/>
            <person name="Berard A."/>
            <person name="Berges H."/>
            <person name="Blanchet N."/>
            <person name="Boniface M.C."/>
            <person name="Brunel D."/>
            <person name="Catrice O."/>
            <person name="Chaidir N."/>
            <person name="Claudel C."/>
            <person name="Donnadieu C."/>
            <person name="Faraut T."/>
            <person name="Fievet G."/>
            <person name="Helmstetter N."/>
            <person name="King M."/>
            <person name="Knapp S.J."/>
            <person name="Lai Z."/>
            <person name="Le Paslier M.C."/>
            <person name="Lippi Y."/>
            <person name="Lorenzon L."/>
            <person name="Mandel J.R."/>
            <person name="Marage G."/>
            <person name="Marchand G."/>
            <person name="Marquand E."/>
            <person name="Bret-Mestries E."/>
            <person name="Morien E."/>
            <person name="Nambeesan S."/>
            <person name="Nguyen T."/>
            <person name="Pegot-Espagnet P."/>
            <person name="Pouilly N."/>
            <person name="Raftis F."/>
            <person name="Sallet E."/>
            <person name="Schiex T."/>
            <person name="Thomas J."/>
            <person name="Vandecasteele C."/>
            <person name="Vares D."/>
            <person name="Vear F."/>
            <person name="Vautrin S."/>
            <person name="Crespi M."/>
            <person name="Mangin B."/>
            <person name="Burke J.M."/>
            <person name="Salse J."/>
            <person name="Munos S."/>
            <person name="Vincourt P."/>
            <person name="Rieseberg L.H."/>
            <person name="Langlade N.B."/>
        </authorList>
    </citation>
    <scope>NUCLEOTIDE SEQUENCE</scope>
    <source>
        <tissue evidence="1">Leaves</tissue>
    </source>
</reference>
<sequence length="81" mass="9708">MESSILNFLKFELTTPPVRCFLRRFVCVVHVVRYMIPEGHMISFKLNIEHEKNQLLEMSNEIVEDHETKTSRARSYAKYIY</sequence>
<comment type="caution">
    <text evidence="1">The sequence shown here is derived from an EMBL/GenBank/DDBJ whole genome shotgun (WGS) entry which is preliminary data.</text>
</comment>